<geneLocation type="plasmid" evidence="1">
    <name>pSSLNP162</name>
</geneLocation>
<dbReference type="InterPro" id="IPR000551">
    <property type="entry name" value="MerR-type_HTH_dom"/>
</dbReference>
<evidence type="ECO:0000313" key="1">
    <source>
        <dbReference type="EMBL" id="QDR66131.1"/>
    </source>
</evidence>
<gene>
    <name evidence="1" type="ORF">FPV13_14625</name>
</gene>
<name>A0A517CM96_MAMSC</name>
<keyword evidence="1" id="KW-0238">DNA-binding</keyword>
<dbReference type="Pfam" id="PF00376">
    <property type="entry name" value="MerR"/>
    <property type="match status" value="1"/>
</dbReference>
<organism evidence="1">
    <name type="scientific">Mammaliicoccus sciuri</name>
    <name type="common">Staphylococcus sciuri</name>
    <dbReference type="NCBI Taxonomy" id="1296"/>
    <lineage>
        <taxon>Bacteria</taxon>
        <taxon>Bacillati</taxon>
        <taxon>Bacillota</taxon>
        <taxon>Bacilli</taxon>
        <taxon>Bacillales</taxon>
        <taxon>Staphylococcaceae</taxon>
        <taxon>Mammaliicoccus</taxon>
    </lineage>
</organism>
<dbReference type="RefSeq" id="WP_084756519.1">
    <property type="nucleotide sequence ID" value="NZ_CP041918.1"/>
</dbReference>
<dbReference type="Gene3D" id="1.10.1660.10">
    <property type="match status" value="1"/>
</dbReference>
<dbReference type="SUPFAM" id="SSF46955">
    <property type="entry name" value="Putative DNA-binding domain"/>
    <property type="match status" value="1"/>
</dbReference>
<proteinExistence type="predicted"/>
<dbReference type="GO" id="GO:0006355">
    <property type="term" value="P:regulation of DNA-templated transcription"/>
    <property type="evidence" value="ECO:0007669"/>
    <property type="project" value="InterPro"/>
</dbReference>
<dbReference type="InterPro" id="IPR009061">
    <property type="entry name" value="DNA-bd_dom_put_sf"/>
</dbReference>
<keyword evidence="1" id="KW-0614">Plasmid</keyword>
<accession>A0A517CM96</accession>
<reference evidence="1" key="1">
    <citation type="submission" date="2019-07" db="EMBL/GenBank/DDBJ databases">
        <title>Draft Genome Sequence of Megaplasmid-Bearing Staphylococcus scuiri strain B9-58B Isolated from Retail Pork.</title>
        <authorList>
            <person name="Neyaz L."/>
            <person name="Karki A.B."/>
            <person name="Fakhr M.K."/>
        </authorList>
    </citation>
    <scope>NUCLEOTIDE SEQUENCE</scope>
    <source>
        <strain evidence="1">B9-58B</strain>
        <plasmid evidence="1">pSSLNP162</plasmid>
    </source>
</reference>
<sequence length="163" mass="19221">MNFDEMTTGQFAERINVHPVTVRKWDDSGKLKAHHRTESNRRVYTEEQVRAYFEKIGKASGSDMDQLVAYCKELDEISAKQQTELLTMYLSNRGIQKSVVRETEKVYRNSELKRIVTKMLNGKVNKLLIYNKQVIFDEVKDMFEQIMESKDIEYIIVENEEDL</sequence>
<dbReference type="PROSITE" id="PS50937">
    <property type="entry name" value="HTH_MERR_2"/>
    <property type="match status" value="1"/>
</dbReference>
<dbReference type="EMBL" id="CP041918">
    <property type="protein sequence ID" value="QDR66131.1"/>
    <property type="molecule type" value="Genomic_DNA"/>
</dbReference>
<dbReference type="CDD" id="cd04762">
    <property type="entry name" value="HTH_MerR-trunc"/>
    <property type="match status" value="1"/>
</dbReference>
<dbReference type="AlphaFoldDB" id="A0A517CM96"/>
<protein>
    <submittedName>
        <fullName evidence="1">MerR family DNA-binding transcriptional regulator</fullName>
    </submittedName>
</protein>
<dbReference type="GO" id="GO:0003677">
    <property type="term" value="F:DNA binding"/>
    <property type="evidence" value="ECO:0007669"/>
    <property type="project" value="UniProtKB-KW"/>
</dbReference>
<dbReference type="SMART" id="SM00422">
    <property type="entry name" value="HTH_MERR"/>
    <property type="match status" value="1"/>
</dbReference>